<organism evidence="19 20">
    <name type="scientific">Pontibacter cellulosilyticus</name>
    <dbReference type="NCBI Taxonomy" id="1720253"/>
    <lineage>
        <taxon>Bacteria</taxon>
        <taxon>Pseudomonadati</taxon>
        <taxon>Bacteroidota</taxon>
        <taxon>Cytophagia</taxon>
        <taxon>Cytophagales</taxon>
        <taxon>Hymenobacteraceae</taxon>
        <taxon>Pontibacter</taxon>
    </lineage>
</organism>
<dbReference type="GO" id="GO:0046872">
    <property type="term" value="F:metal ion binding"/>
    <property type="evidence" value="ECO:0007669"/>
    <property type="project" value="UniProtKB-KW"/>
</dbReference>
<dbReference type="GO" id="GO:0051539">
    <property type="term" value="F:4 iron, 4 sulfur cluster binding"/>
    <property type="evidence" value="ECO:0007669"/>
    <property type="project" value="UniProtKB-KW"/>
</dbReference>
<dbReference type="GO" id="GO:0005737">
    <property type="term" value="C:cytoplasm"/>
    <property type="evidence" value="ECO:0007669"/>
    <property type="project" value="UniProtKB-SubCell"/>
</dbReference>
<evidence type="ECO:0000313" key="20">
    <source>
        <dbReference type="Proteomes" id="UP000603640"/>
    </source>
</evidence>
<evidence type="ECO:0000256" key="8">
    <source>
        <dbReference type="ARBA" id="ARBA00022723"/>
    </source>
</evidence>
<name>A0A923SML2_9BACT</name>
<keyword evidence="6 15" id="KW-0963">Cytoplasm</keyword>
<dbReference type="SFLD" id="SFLDG01065">
    <property type="entry name" value="anaerobic_coproporphyrinogen-I"/>
    <property type="match status" value="1"/>
</dbReference>
<dbReference type="EC" id="1.3.98.3" evidence="15"/>
<dbReference type="Gene3D" id="3.80.30.20">
    <property type="entry name" value="tm_1862 like domain"/>
    <property type="match status" value="1"/>
</dbReference>
<feature type="binding site" evidence="17">
    <location>
        <position position="69"/>
    </location>
    <ligand>
        <name>[4Fe-4S] cluster</name>
        <dbReference type="ChEBI" id="CHEBI:49883"/>
        <note>4Fe-4S-S-AdoMet</note>
    </ligand>
</feature>
<evidence type="ECO:0000256" key="6">
    <source>
        <dbReference type="ARBA" id="ARBA00022490"/>
    </source>
</evidence>
<dbReference type="CDD" id="cd01335">
    <property type="entry name" value="Radical_SAM"/>
    <property type="match status" value="1"/>
</dbReference>
<dbReference type="PIRSF" id="PIRSF000167">
    <property type="entry name" value="HemN"/>
    <property type="match status" value="1"/>
</dbReference>
<feature type="binding site" evidence="16">
    <location>
        <position position="149"/>
    </location>
    <ligand>
        <name>S-adenosyl-L-methionine</name>
        <dbReference type="ChEBI" id="CHEBI:59789"/>
        <label>1</label>
    </ligand>
</feature>
<evidence type="ECO:0000256" key="2">
    <source>
        <dbReference type="ARBA" id="ARBA00004785"/>
    </source>
</evidence>
<evidence type="ECO:0000256" key="11">
    <source>
        <dbReference type="ARBA" id="ARBA00023014"/>
    </source>
</evidence>
<comment type="subcellular location">
    <subcellularLocation>
        <location evidence="1 15">Cytoplasm</location>
    </subcellularLocation>
</comment>
<feature type="binding site" evidence="17">
    <location>
        <position position="72"/>
    </location>
    <ligand>
        <name>[4Fe-4S] cluster</name>
        <dbReference type="ChEBI" id="CHEBI:49883"/>
        <note>4Fe-4S-S-AdoMet</note>
    </ligand>
</feature>
<dbReference type="SFLD" id="SFLDS00029">
    <property type="entry name" value="Radical_SAM"/>
    <property type="match status" value="1"/>
</dbReference>
<keyword evidence="10 15" id="KW-0408">Iron</keyword>
<evidence type="ECO:0000256" key="12">
    <source>
        <dbReference type="ARBA" id="ARBA00023244"/>
    </source>
</evidence>
<feature type="domain" description="Radical SAM core" evidence="18">
    <location>
        <begin position="50"/>
        <end position="287"/>
    </location>
</feature>
<reference evidence="19" key="1">
    <citation type="submission" date="2020-08" db="EMBL/GenBank/DDBJ databases">
        <title>Pontibacter sp. SD6 16S ribosomal RNA gene Genome sequencing and assembly.</title>
        <authorList>
            <person name="Kang M."/>
        </authorList>
    </citation>
    <scope>NUCLEOTIDE SEQUENCE</scope>
    <source>
        <strain evidence="19">SD6</strain>
    </source>
</reference>
<sequence>MNLIEQENLIQKYNVPAPRYTSYPTMPYWDKAVPDAKQWMEVVKYTFSESNAAKGISLYIHLPFCEVLCTYCGCNTRITKNHSVEEGYIQAILAEWKLYLEELSEKPIIRELHLGGGTPTFFKPENLRKLLEGIYEGAILHPEKEFSFEGHPNNTTTAHLQTLFDLGFRRVSYGIQDFDPKVQITINRIQPFENVKHVTEEARRIGYESVNFDLIYGLPYQTTQSVSETIDKVAELMPDRIAFYSYAHVPWVKPGQRSYSDKDLPDNAEKRALYELGLRKFKQLGYTDIGMDHFALPQDTLYKAWEQKELHRNFMGYTTCQTDLLIGLGTSSISDAKYGYMQNLKKVETYKEAVLGGELAILKGHFLTEDDLDLKEAILSIACKGELELEDSLLALLPDDAFAQLNEMQEEGLVELKNSRLTVTPLGKAFTRNICMVFDLKLRQTEPAGQQVFSKAI</sequence>
<dbReference type="SUPFAM" id="SSF102114">
    <property type="entry name" value="Radical SAM enzymes"/>
    <property type="match status" value="1"/>
</dbReference>
<evidence type="ECO:0000256" key="14">
    <source>
        <dbReference type="ARBA" id="ARBA00048321"/>
    </source>
</evidence>
<comment type="pathway">
    <text evidence="2 15">Porphyrin-containing compound metabolism; protoporphyrin-IX biosynthesis; protoporphyrinogen-IX from coproporphyrinogen-III (AdoMet route): step 1/1.</text>
</comment>
<feature type="binding site" evidence="16">
    <location>
        <position position="247"/>
    </location>
    <ligand>
        <name>S-adenosyl-L-methionine</name>
        <dbReference type="ChEBI" id="CHEBI:59789"/>
        <label>2</label>
    </ligand>
</feature>
<proteinExistence type="inferred from homology"/>
<comment type="subunit">
    <text evidence="4">Monomer.</text>
</comment>
<keyword evidence="20" id="KW-1185">Reference proteome</keyword>
<feature type="binding site" evidence="17">
    <location>
        <position position="65"/>
    </location>
    <ligand>
        <name>[4Fe-4S] cluster</name>
        <dbReference type="ChEBI" id="CHEBI:49883"/>
        <note>4Fe-4S-S-AdoMet</note>
    </ligand>
</feature>
<feature type="binding site" evidence="16">
    <location>
        <begin position="117"/>
        <end position="118"/>
    </location>
    <ligand>
        <name>S-adenosyl-L-methionine</name>
        <dbReference type="ChEBI" id="CHEBI:59789"/>
        <label>2</label>
    </ligand>
</feature>
<keyword evidence="5 15" id="KW-0004">4Fe-4S</keyword>
<evidence type="ECO:0000256" key="16">
    <source>
        <dbReference type="PIRSR" id="PIRSR000167-1"/>
    </source>
</evidence>
<evidence type="ECO:0000256" key="15">
    <source>
        <dbReference type="PIRNR" id="PIRNR000167"/>
    </source>
</evidence>
<evidence type="ECO:0000256" key="4">
    <source>
        <dbReference type="ARBA" id="ARBA00011245"/>
    </source>
</evidence>
<dbReference type="EMBL" id="JACRVF010000001">
    <property type="protein sequence ID" value="MBC5992305.1"/>
    <property type="molecule type" value="Genomic_DNA"/>
</dbReference>
<feature type="binding site" evidence="16">
    <location>
        <position position="59"/>
    </location>
    <ligand>
        <name>S-adenosyl-L-methionine</name>
        <dbReference type="ChEBI" id="CHEBI:59789"/>
        <label>1</label>
    </ligand>
</feature>
<evidence type="ECO:0000256" key="7">
    <source>
        <dbReference type="ARBA" id="ARBA00022691"/>
    </source>
</evidence>
<dbReference type="InterPro" id="IPR006638">
    <property type="entry name" value="Elp3/MiaA/NifB-like_rSAM"/>
</dbReference>
<comment type="cofactor">
    <cofactor evidence="15 17">
        <name>[4Fe-4S] cluster</name>
        <dbReference type="ChEBI" id="CHEBI:49883"/>
    </cofactor>
    <text evidence="15 17">Binds 1 [4Fe-4S] cluster. The cluster is coordinated with 3 cysteines and an exchangeable S-adenosyl-L-methionine.</text>
</comment>
<dbReference type="InterPro" id="IPR023404">
    <property type="entry name" value="rSAM_horseshoe"/>
</dbReference>
<feature type="binding site" evidence="16">
    <location>
        <position position="333"/>
    </location>
    <ligand>
        <name>S-adenosyl-L-methionine</name>
        <dbReference type="ChEBI" id="CHEBI:59789"/>
        <label>1</label>
    </ligand>
</feature>
<accession>A0A923SML2</accession>
<evidence type="ECO:0000259" key="18">
    <source>
        <dbReference type="PROSITE" id="PS51918"/>
    </source>
</evidence>
<evidence type="ECO:0000256" key="13">
    <source>
        <dbReference type="ARBA" id="ARBA00024295"/>
    </source>
</evidence>
<keyword evidence="12 15" id="KW-0627">Porphyrin biosynthesis</keyword>
<keyword evidence="9 15" id="KW-0560">Oxidoreductase</keyword>
<feature type="binding site" evidence="16">
    <location>
        <begin position="71"/>
        <end position="73"/>
    </location>
    <ligand>
        <name>S-adenosyl-L-methionine</name>
        <dbReference type="ChEBI" id="CHEBI:59789"/>
        <label>2</label>
    </ligand>
</feature>
<evidence type="ECO:0000256" key="1">
    <source>
        <dbReference type="ARBA" id="ARBA00004496"/>
    </source>
</evidence>
<evidence type="ECO:0000256" key="9">
    <source>
        <dbReference type="ARBA" id="ARBA00023002"/>
    </source>
</evidence>
<feature type="binding site" evidence="16">
    <location>
        <position position="213"/>
    </location>
    <ligand>
        <name>S-adenosyl-L-methionine</name>
        <dbReference type="ChEBI" id="CHEBI:59789"/>
        <label>2</label>
    </ligand>
</feature>
<gene>
    <name evidence="19" type="primary">hemN</name>
    <name evidence="19" type="ORF">H8S84_05585</name>
</gene>
<dbReference type="GO" id="GO:0051989">
    <property type="term" value="F:coproporphyrinogen dehydrogenase activity"/>
    <property type="evidence" value="ECO:0007669"/>
    <property type="project" value="UniProtKB-EC"/>
</dbReference>
<dbReference type="InterPro" id="IPR058240">
    <property type="entry name" value="rSAM_sf"/>
</dbReference>
<dbReference type="AlphaFoldDB" id="A0A923SML2"/>
<dbReference type="GO" id="GO:0006782">
    <property type="term" value="P:protoporphyrinogen IX biosynthetic process"/>
    <property type="evidence" value="ECO:0007669"/>
    <property type="project" value="TreeGrafter"/>
</dbReference>
<evidence type="ECO:0000256" key="5">
    <source>
        <dbReference type="ARBA" id="ARBA00022485"/>
    </source>
</evidence>
<dbReference type="InterPro" id="IPR007197">
    <property type="entry name" value="rSAM"/>
</dbReference>
<comment type="catalytic activity">
    <reaction evidence="14 15">
        <text>coproporphyrinogen III + 2 S-adenosyl-L-methionine = protoporphyrinogen IX + 2 5'-deoxyadenosine + 2 L-methionine + 2 CO2</text>
        <dbReference type="Rhea" id="RHEA:15425"/>
        <dbReference type="ChEBI" id="CHEBI:16526"/>
        <dbReference type="ChEBI" id="CHEBI:17319"/>
        <dbReference type="ChEBI" id="CHEBI:57307"/>
        <dbReference type="ChEBI" id="CHEBI:57309"/>
        <dbReference type="ChEBI" id="CHEBI:57844"/>
        <dbReference type="ChEBI" id="CHEBI:59789"/>
        <dbReference type="EC" id="1.3.98.3"/>
    </reaction>
</comment>
<dbReference type="NCBIfam" id="TIGR00538">
    <property type="entry name" value="hemN"/>
    <property type="match status" value="1"/>
</dbReference>
<dbReference type="PANTHER" id="PTHR13932">
    <property type="entry name" value="COPROPORPHYRINIGEN III OXIDASE"/>
    <property type="match status" value="1"/>
</dbReference>
<evidence type="ECO:0000313" key="19">
    <source>
        <dbReference type="EMBL" id="MBC5992305.1"/>
    </source>
</evidence>
<protein>
    <recommendedName>
        <fullName evidence="15">Coproporphyrinogen-III oxidase</fullName>
        <ecNumber evidence="15">1.3.98.3</ecNumber>
    </recommendedName>
</protein>
<feature type="binding site" evidence="16">
    <location>
        <position position="188"/>
    </location>
    <ligand>
        <name>S-adenosyl-L-methionine</name>
        <dbReference type="ChEBI" id="CHEBI:59789"/>
        <label>2</label>
    </ligand>
</feature>
<dbReference type="RefSeq" id="WP_187066254.1">
    <property type="nucleotide sequence ID" value="NZ_JACRVF010000001.1"/>
</dbReference>
<evidence type="ECO:0000256" key="17">
    <source>
        <dbReference type="PIRSR" id="PIRSR000167-2"/>
    </source>
</evidence>
<evidence type="ECO:0000256" key="10">
    <source>
        <dbReference type="ARBA" id="ARBA00023004"/>
    </source>
</evidence>
<keyword evidence="7 15" id="KW-0949">S-adenosyl-L-methionine</keyword>
<evidence type="ECO:0000256" key="3">
    <source>
        <dbReference type="ARBA" id="ARBA00005493"/>
    </source>
</evidence>
<comment type="caution">
    <text evidence="19">The sequence shown here is derived from an EMBL/GenBank/DDBJ whole genome shotgun (WGS) entry which is preliminary data.</text>
</comment>
<dbReference type="GO" id="GO:0004109">
    <property type="term" value="F:coproporphyrinogen oxidase activity"/>
    <property type="evidence" value="ECO:0007669"/>
    <property type="project" value="InterPro"/>
</dbReference>
<dbReference type="PANTHER" id="PTHR13932:SF6">
    <property type="entry name" value="OXYGEN-INDEPENDENT COPROPORPHYRINOGEN III OXIDASE"/>
    <property type="match status" value="1"/>
</dbReference>
<feature type="binding site" evidence="16">
    <location>
        <position position="176"/>
    </location>
    <ligand>
        <name>S-adenosyl-L-methionine</name>
        <dbReference type="ChEBI" id="CHEBI:59789"/>
        <label>2</label>
    </ligand>
</feature>
<dbReference type="InterPro" id="IPR004558">
    <property type="entry name" value="Coprogen_oxidase_HemN"/>
</dbReference>
<dbReference type="Pfam" id="PF04055">
    <property type="entry name" value="Radical_SAM"/>
    <property type="match status" value="1"/>
</dbReference>
<feature type="binding site" evidence="16">
    <location>
        <position position="116"/>
    </location>
    <ligand>
        <name>S-adenosyl-L-methionine</name>
        <dbReference type="ChEBI" id="CHEBI:59789"/>
        <label>1</label>
    </ligand>
</feature>
<comment type="function">
    <text evidence="13">Involved in the heme biosynthesis. Catalyzes the anaerobic oxidative decarboxylation of propionate groups of rings A and B of coproporphyrinogen III to yield the vinyl groups in protoporphyrinogen IX.</text>
</comment>
<keyword evidence="8 15" id="KW-0479">Metal-binding</keyword>
<comment type="similarity">
    <text evidence="3 15">Belongs to the anaerobic coproporphyrinogen-III oxidase family.</text>
</comment>
<keyword evidence="11 15" id="KW-0411">Iron-sulfur</keyword>
<dbReference type="SMART" id="SM00729">
    <property type="entry name" value="Elp3"/>
    <property type="match status" value="1"/>
</dbReference>
<dbReference type="Gene3D" id="1.10.10.920">
    <property type="match status" value="1"/>
</dbReference>
<dbReference type="PROSITE" id="PS51918">
    <property type="entry name" value="RADICAL_SAM"/>
    <property type="match status" value="1"/>
</dbReference>
<dbReference type="Proteomes" id="UP000603640">
    <property type="component" value="Unassembled WGS sequence"/>
</dbReference>
<dbReference type="InterPro" id="IPR034505">
    <property type="entry name" value="Coproporphyrinogen-III_oxidase"/>
</dbReference>